<gene>
    <name evidence="8" type="ORF">CSOL1703_00013561</name>
</gene>
<sequence>MGLLLSLVALYADLAALLPKLFGLPLSLPAVAMIQLEPEARGNFHAVVVMLALSSITVFLRIAFRFSQHQKPDLPDYLVVFSLLLFGGYDATILNPLSASTNDKSFANERPDPKDILNVSSIGVFEGMPMKTKKISIWKRQEFMKMVFADEIIFCVIITLVKTSLLIFYWKIFYVSTLQRNIIIVTATACFIWFLVFLCLTIFQCHPVRYI</sequence>
<comment type="caution">
    <text evidence="8">The sequence shown here is derived from an EMBL/GenBank/DDBJ whole genome shotgun (WGS) entry which is preliminary data.</text>
</comment>
<protein>
    <recommendedName>
        <fullName evidence="7">Rhodopsin domain-containing protein</fullName>
    </recommendedName>
</protein>
<feature type="transmembrane region" description="Helical" evidence="6">
    <location>
        <begin position="76"/>
        <end position="96"/>
    </location>
</feature>
<dbReference type="PANTHER" id="PTHR33048:SF47">
    <property type="entry name" value="INTEGRAL MEMBRANE PROTEIN-RELATED"/>
    <property type="match status" value="1"/>
</dbReference>
<dbReference type="GO" id="GO:0016020">
    <property type="term" value="C:membrane"/>
    <property type="evidence" value="ECO:0007669"/>
    <property type="project" value="UniProtKB-SubCell"/>
</dbReference>
<dbReference type="OrthoDB" id="5378633at2759"/>
<feature type="transmembrane region" description="Helical" evidence="6">
    <location>
        <begin position="152"/>
        <end position="170"/>
    </location>
</feature>
<proteinExistence type="inferred from homology"/>
<dbReference type="InterPro" id="IPR052337">
    <property type="entry name" value="SAT4-like"/>
</dbReference>
<keyword evidence="2 6" id="KW-0812">Transmembrane</keyword>
<evidence type="ECO:0000313" key="8">
    <source>
        <dbReference type="EMBL" id="CAH0047550.1"/>
    </source>
</evidence>
<keyword evidence="4 6" id="KW-0472">Membrane</keyword>
<organism evidence="8 9">
    <name type="scientific">Clonostachys solani</name>
    <dbReference type="NCBI Taxonomy" id="160281"/>
    <lineage>
        <taxon>Eukaryota</taxon>
        <taxon>Fungi</taxon>
        <taxon>Dikarya</taxon>
        <taxon>Ascomycota</taxon>
        <taxon>Pezizomycotina</taxon>
        <taxon>Sordariomycetes</taxon>
        <taxon>Hypocreomycetidae</taxon>
        <taxon>Hypocreales</taxon>
        <taxon>Bionectriaceae</taxon>
        <taxon>Clonostachys</taxon>
    </lineage>
</organism>
<comment type="similarity">
    <text evidence="5">Belongs to the SAT4 family.</text>
</comment>
<evidence type="ECO:0000256" key="6">
    <source>
        <dbReference type="SAM" id="Phobius"/>
    </source>
</evidence>
<feature type="domain" description="Rhodopsin" evidence="7">
    <location>
        <begin position="121"/>
        <end position="210"/>
    </location>
</feature>
<feature type="transmembrane region" description="Helical" evidence="6">
    <location>
        <begin position="44"/>
        <end position="64"/>
    </location>
</feature>
<feature type="transmembrane region" description="Helical" evidence="6">
    <location>
        <begin position="182"/>
        <end position="203"/>
    </location>
</feature>
<dbReference type="EMBL" id="CABFOC020000031">
    <property type="protein sequence ID" value="CAH0047550.1"/>
    <property type="molecule type" value="Genomic_DNA"/>
</dbReference>
<evidence type="ECO:0000256" key="4">
    <source>
        <dbReference type="ARBA" id="ARBA00023136"/>
    </source>
</evidence>
<reference evidence="8" key="1">
    <citation type="submission" date="2021-10" db="EMBL/GenBank/DDBJ databases">
        <authorList>
            <person name="Piombo E."/>
        </authorList>
    </citation>
    <scope>NUCLEOTIDE SEQUENCE</scope>
</reference>
<evidence type="ECO:0000259" key="7">
    <source>
        <dbReference type="Pfam" id="PF20684"/>
    </source>
</evidence>
<evidence type="ECO:0000256" key="3">
    <source>
        <dbReference type="ARBA" id="ARBA00022989"/>
    </source>
</evidence>
<dbReference type="PANTHER" id="PTHR33048">
    <property type="entry name" value="PTH11-LIKE INTEGRAL MEMBRANE PROTEIN (AFU_ORTHOLOGUE AFUA_5G11245)"/>
    <property type="match status" value="1"/>
</dbReference>
<comment type="subcellular location">
    <subcellularLocation>
        <location evidence="1">Membrane</location>
        <topology evidence="1">Multi-pass membrane protein</topology>
    </subcellularLocation>
</comment>
<keyword evidence="3 6" id="KW-1133">Transmembrane helix</keyword>
<evidence type="ECO:0000256" key="1">
    <source>
        <dbReference type="ARBA" id="ARBA00004141"/>
    </source>
</evidence>
<evidence type="ECO:0000256" key="2">
    <source>
        <dbReference type="ARBA" id="ARBA00022692"/>
    </source>
</evidence>
<dbReference type="InterPro" id="IPR049326">
    <property type="entry name" value="Rhodopsin_dom_fungi"/>
</dbReference>
<dbReference type="Proteomes" id="UP000775872">
    <property type="component" value="Unassembled WGS sequence"/>
</dbReference>
<accession>A0A9N9Z1S0</accession>
<evidence type="ECO:0000313" key="9">
    <source>
        <dbReference type="Proteomes" id="UP000775872"/>
    </source>
</evidence>
<keyword evidence="9" id="KW-1185">Reference proteome</keyword>
<dbReference type="Pfam" id="PF20684">
    <property type="entry name" value="Fung_rhodopsin"/>
    <property type="match status" value="1"/>
</dbReference>
<evidence type="ECO:0000256" key="5">
    <source>
        <dbReference type="ARBA" id="ARBA00038359"/>
    </source>
</evidence>
<dbReference type="AlphaFoldDB" id="A0A9N9Z1S0"/>
<name>A0A9N9Z1S0_9HYPO</name>